<dbReference type="GO" id="GO:0008252">
    <property type="term" value="F:nucleotidase activity"/>
    <property type="evidence" value="ECO:0007669"/>
    <property type="project" value="InterPro"/>
</dbReference>
<dbReference type="EMBL" id="KZ805605">
    <property type="protein sequence ID" value="PVH93217.1"/>
    <property type="molecule type" value="Genomic_DNA"/>
</dbReference>
<feature type="signal peptide" evidence="4">
    <location>
        <begin position="1"/>
        <end position="21"/>
    </location>
</feature>
<feature type="chain" id="PRO_5016149995" evidence="4">
    <location>
        <begin position="22"/>
        <end position="356"/>
    </location>
</feature>
<dbReference type="OrthoDB" id="4018688at2759"/>
<keyword evidence="2" id="KW-0479">Metal-binding</keyword>
<accession>A0A2V1D597</accession>
<evidence type="ECO:0000313" key="7">
    <source>
        <dbReference type="Proteomes" id="UP000244855"/>
    </source>
</evidence>
<dbReference type="InterPro" id="IPR002828">
    <property type="entry name" value="SurE-like_Pase/nucleotidase"/>
</dbReference>
<name>A0A2V1D597_9PLEO</name>
<dbReference type="Pfam" id="PF01975">
    <property type="entry name" value="SurE"/>
    <property type="match status" value="1"/>
</dbReference>
<keyword evidence="7" id="KW-1185">Reference proteome</keyword>
<evidence type="ECO:0000256" key="4">
    <source>
        <dbReference type="SAM" id="SignalP"/>
    </source>
</evidence>
<evidence type="ECO:0000256" key="1">
    <source>
        <dbReference type="ARBA" id="ARBA00011062"/>
    </source>
</evidence>
<evidence type="ECO:0000256" key="3">
    <source>
        <dbReference type="ARBA" id="ARBA00022801"/>
    </source>
</evidence>
<feature type="domain" description="Survival protein SurE-like phosphatase/nucleotidase" evidence="5">
    <location>
        <begin position="24"/>
        <end position="235"/>
    </location>
</feature>
<evidence type="ECO:0000256" key="2">
    <source>
        <dbReference type="ARBA" id="ARBA00022723"/>
    </source>
</evidence>
<dbReference type="AlphaFoldDB" id="A0A2V1D597"/>
<dbReference type="InterPro" id="IPR036523">
    <property type="entry name" value="SurE-like_sf"/>
</dbReference>
<dbReference type="PANTHER" id="PTHR30457">
    <property type="entry name" value="5'-NUCLEOTIDASE SURE"/>
    <property type="match status" value="1"/>
</dbReference>
<dbReference type="PANTHER" id="PTHR30457:SF0">
    <property type="entry name" value="PHOSPHATASE, PUTATIVE (AFU_ORTHOLOGUE AFUA_4G01070)-RELATED"/>
    <property type="match status" value="1"/>
</dbReference>
<dbReference type="Gene3D" id="3.40.1210.10">
    <property type="entry name" value="Survival protein SurE-like phosphatase/nucleotidase"/>
    <property type="match status" value="1"/>
</dbReference>
<comment type="similarity">
    <text evidence="1">Belongs to the SurE nucleotidase family.</text>
</comment>
<proteinExistence type="inferred from homology"/>
<organism evidence="6 7">
    <name type="scientific">Periconia macrospinosa</name>
    <dbReference type="NCBI Taxonomy" id="97972"/>
    <lineage>
        <taxon>Eukaryota</taxon>
        <taxon>Fungi</taxon>
        <taxon>Dikarya</taxon>
        <taxon>Ascomycota</taxon>
        <taxon>Pezizomycotina</taxon>
        <taxon>Dothideomycetes</taxon>
        <taxon>Pleosporomycetidae</taxon>
        <taxon>Pleosporales</taxon>
        <taxon>Massarineae</taxon>
        <taxon>Periconiaceae</taxon>
        <taxon>Periconia</taxon>
    </lineage>
</organism>
<sequence>MRFGLLHTLTTALSLVSPSHAARILMGNDDGFGSGNLREFYRLLKEAGHDVIIVAPVINQSAQGGRSDFTTAANLTAPGQYNIVPAGAPSVGPDPNDSHIWYYNGTPAACTFVALDYVLPRYFPDWNQSPDLFVSGPNFGVNLGPIVFTLTGTLGATYAAVSRSIPGIAFSASNDAIAYTNVTNSSNPATWAASVSVNIVEAFLNGTSEGQSVLPLGYGVNVNIPPLTSDAMPEVVRSRLTGEADTDIAVFNETTKLFKYGNVVPKAAGVNACINGDCNLPGETWVVQGGSISVSIFTIDYDAPDVAYTNSVFAKIDGLTGGGDEGNSSTTYKKRVVGKNGVIPEKLLSGRDNIAR</sequence>
<keyword evidence="3" id="KW-0378">Hydrolase</keyword>
<dbReference type="SUPFAM" id="SSF64167">
    <property type="entry name" value="SurE-like"/>
    <property type="match status" value="1"/>
</dbReference>
<protein>
    <submittedName>
        <fullName evidence="6">Sure-like protein</fullName>
    </submittedName>
</protein>
<keyword evidence="4" id="KW-0732">Signal</keyword>
<reference evidence="6 7" key="1">
    <citation type="journal article" date="2018" name="Sci. Rep.">
        <title>Comparative genomics provides insights into the lifestyle and reveals functional heterogeneity of dark septate endophytic fungi.</title>
        <authorList>
            <person name="Knapp D.G."/>
            <person name="Nemeth J.B."/>
            <person name="Barry K."/>
            <person name="Hainaut M."/>
            <person name="Henrissat B."/>
            <person name="Johnson J."/>
            <person name="Kuo A."/>
            <person name="Lim J.H.P."/>
            <person name="Lipzen A."/>
            <person name="Nolan M."/>
            <person name="Ohm R.A."/>
            <person name="Tamas L."/>
            <person name="Grigoriev I.V."/>
            <person name="Spatafora J.W."/>
            <person name="Nagy L.G."/>
            <person name="Kovacs G.M."/>
        </authorList>
    </citation>
    <scope>NUCLEOTIDE SEQUENCE [LARGE SCALE GENOMIC DNA]</scope>
    <source>
        <strain evidence="6 7">DSE2036</strain>
    </source>
</reference>
<evidence type="ECO:0000259" key="5">
    <source>
        <dbReference type="Pfam" id="PF01975"/>
    </source>
</evidence>
<dbReference type="STRING" id="97972.A0A2V1D597"/>
<dbReference type="InterPro" id="IPR030048">
    <property type="entry name" value="SurE"/>
</dbReference>
<evidence type="ECO:0000313" key="6">
    <source>
        <dbReference type="EMBL" id="PVH93217.1"/>
    </source>
</evidence>
<gene>
    <name evidence="6" type="ORF">DM02DRAFT_604233</name>
</gene>
<dbReference type="GO" id="GO:0046872">
    <property type="term" value="F:metal ion binding"/>
    <property type="evidence" value="ECO:0007669"/>
    <property type="project" value="UniProtKB-KW"/>
</dbReference>
<dbReference type="Proteomes" id="UP000244855">
    <property type="component" value="Unassembled WGS sequence"/>
</dbReference>